<evidence type="ECO:0000313" key="3">
    <source>
        <dbReference type="Proteomes" id="UP000217211"/>
    </source>
</evidence>
<dbReference type="GO" id="GO:0015074">
    <property type="term" value="P:DNA integration"/>
    <property type="evidence" value="ECO:0007669"/>
    <property type="project" value="InterPro"/>
</dbReference>
<gene>
    <name evidence="2" type="ORF">SJ05684_c15810</name>
</gene>
<proteinExistence type="predicted"/>
<evidence type="ECO:0000259" key="1">
    <source>
        <dbReference type="Pfam" id="PF13683"/>
    </source>
</evidence>
<organism evidence="2 3">
    <name type="scientific">Sinorhizobium sojae CCBAU 05684</name>
    <dbReference type="NCBI Taxonomy" id="716928"/>
    <lineage>
        <taxon>Bacteria</taxon>
        <taxon>Pseudomonadati</taxon>
        <taxon>Pseudomonadota</taxon>
        <taxon>Alphaproteobacteria</taxon>
        <taxon>Hyphomicrobiales</taxon>
        <taxon>Rhizobiaceae</taxon>
        <taxon>Sinorhizobium/Ensifer group</taxon>
        <taxon>Sinorhizobium</taxon>
    </lineage>
</organism>
<sequence length="87" mass="9705">MSETLFSSLNHARSALSSWRCCYNYHRPRSGLGWLTPAEFAQTVNPRRVAVLRSRNVSAPQPAATAADAATQNRWSELKTLWLSSQA</sequence>
<dbReference type="Proteomes" id="UP000217211">
    <property type="component" value="Chromosome"/>
</dbReference>
<dbReference type="InterPro" id="IPR001584">
    <property type="entry name" value="Integrase_cat-core"/>
</dbReference>
<dbReference type="AlphaFoldDB" id="A0A249PAT6"/>
<dbReference type="KEGG" id="esj:SJ05684_c15810"/>
<dbReference type="InterPro" id="IPR012337">
    <property type="entry name" value="RNaseH-like_sf"/>
</dbReference>
<dbReference type="EMBL" id="CP023067">
    <property type="protein sequence ID" value="ASY63023.1"/>
    <property type="molecule type" value="Genomic_DNA"/>
</dbReference>
<feature type="domain" description="Integrase catalytic" evidence="1">
    <location>
        <begin position="2"/>
        <end position="37"/>
    </location>
</feature>
<protein>
    <submittedName>
        <fullName evidence="2">Mobile element protein</fullName>
    </submittedName>
</protein>
<dbReference type="SUPFAM" id="SSF53098">
    <property type="entry name" value="Ribonuclease H-like"/>
    <property type="match status" value="1"/>
</dbReference>
<name>A0A249PAT6_9HYPH</name>
<keyword evidence="3" id="KW-1185">Reference proteome</keyword>
<accession>A0A249PAT6</accession>
<dbReference type="Pfam" id="PF13683">
    <property type="entry name" value="rve_3"/>
    <property type="match status" value="1"/>
</dbReference>
<reference evidence="2 3" key="1">
    <citation type="submission" date="2017-08" db="EMBL/GenBank/DDBJ databases">
        <title>Multipartite genome sequences of Sinorhizobium species nodulating soybeans.</title>
        <authorList>
            <person name="Tian C.F."/>
        </authorList>
    </citation>
    <scope>NUCLEOTIDE SEQUENCE [LARGE SCALE GENOMIC DNA]</scope>
    <source>
        <strain evidence="2 3">CCBAU 05684</strain>
    </source>
</reference>
<evidence type="ECO:0000313" key="2">
    <source>
        <dbReference type="EMBL" id="ASY63023.1"/>
    </source>
</evidence>